<evidence type="ECO:0000313" key="3">
    <source>
        <dbReference type="Proteomes" id="UP000005546"/>
    </source>
</evidence>
<dbReference type="PANTHER" id="PTHR32063">
    <property type="match status" value="1"/>
</dbReference>
<dbReference type="EMBL" id="AFBR01000052">
    <property type="protein sequence ID" value="EGG53772.1"/>
    <property type="molecule type" value="Genomic_DNA"/>
</dbReference>
<proteinExistence type="predicted"/>
<dbReference type="eggNOG" id="COG0841">
    <property type="taxonomic scope" value="Bacteria"/>
</dbReference>
<keyword evidence="1" id="KW-0812">Transmembrane</keyword>
<dbReference type="Pfam" id="PF00873">
    <property type="entry name" value="ACR_tran"/>
    <property type="match status" value="1"/>
</dbReference>
<dbReference type="Gene3D" id="3.30.2090.10">
    <property type="entry name" value="Multidrug efflux transporter AcrB TolC docking domain, DN and DC subdomains"/>
    <property type="match status" value="2"/>
</dbReference>
<accession>F3QUI1</accession>
<feature type="transmembrane region" description="Helical" evidence="1">
    <location>
        <begin position="526"/>
        <end position="546"/>
    </location>
</feature>
<feature type="transmembrane region" description="Helical" evidence="1">
    <location>
        <begin position="1014"/>
        <end position="1036"/>
    </location>
</feature>
<feature type="transmembrane region" description="Helical" evidence="1">
    <location>
        <begin position="984"/>
        <end position="1002"/>
    </location>
</feature>
<feature type="transmembrane region" description="Helical" evidence="1">
    <location>
        <begin position="938"/>
        <end position="958"/>
    </location>
</feature>
<feature type="transmembrane region" description="Helical" evidence="1">
    <location>
        <begin position="912"/>
        <end position="932"/>
    </location>
</feature>
<dbReference type="SUPFAM" id="SSF82693">
    <property type="entry name" value="Multidrug efflux transporter AcrB pore domain, PN1, PN2, PC1 and PC2 subdomains"/>
    <property type="match status" value="2"/>
</dbReference>
<dbReference type="Gene3D" id="1.20.1640.10">
    <property type="entry name" value="Multidrug efflux transporter AcrB transmembrane domain"/>
    <property type="match status" value="2"/>
</dbReference>
<dbReference type="InterPro" id="IPR001036">
    <property type="entry name" value="Acrflvin-R"/>
</dbReference>
<dbReference type="SUPFAM" id="SSF82866">
    <property type="entry name" value="Multidrug efflux transporter AcrB transmembrane domain"/>
    <property type="match status" value="2"/>
</dbReference>
<dbReference type="AlphaFoldDB" id="F3QUI1"/>
<dbReference type="RefSeq" id="WP_008627306.1">
    <property type="nucleotide sequence ID" value="NZ_GL883852.1"/>
</dbReference>
<feature type="transmembrane region" description="Helical" evidence="1">
    <location>
        <begin position="391"/>
        <end position="413"/>
    </location>
</feature>
<gene>
    <name evidence="2" type="ORF">HMPREF9442_01852</name>
</gene>
<dbReference type="Gene3D" id="3.30.70.1320">
    <property type="entry name" value="Multidrug efflux transporter AcrB pore domain like"/>
    <property type="match status" value="1"/>
</dbReference>
<reference evidence="2 3" key="1">
    <citation type="submission" date="2011-02" db="EMBL/GenBank/DDBJ databases">
        <authorList>
            <person name="Weinstock G."/>
            <person name="Sodergren E."/>
            <person name="Clifton S."/>
            <person name="Fulton L."/>
            <person name="Fulton B."/>
            <person name="Courtney L."/>
            <person name="Fronick C."/>
            <person name="Harrison M."/>
            <person name="Strong C."/>
            <person name="Farmer C."/>
            <person name="Delahaunty K."/>
            <person name="Markovic C."/>
            <person name="Hall O."/>
            <person name="Minx P."/>
            <person name="Tomlinson C."/>
            <person name="Mitreva M."/>
            <person name="Hou S."/>
            <person name="Chen J."/>
            <person name="Wollam A."/>
            <person name="Pepin K.H."/>
            <person name="Johnson M."/>
            <person name="Bhonagiri V."/>
            <person name="Zhang X."/>
            <person name="Suruliraj S."/>
            <person name="Warren W."/>
            <person name="Chinwalla A."/>
            <person name="Mardis E.R."/>
            <person name="Wilson R.K."/>
        </authorList>
    </citation>
    <scope>NUCLEOTIDE SEQUENCE [LARGE SCALE GENOMIC DNA]</scope>
    <source>
        <strain evidence="2 3">YIT 11841</strain>
    </source>
</reference>
<dbReference type="Proteomes" id="UP000005546">
    <property type="component" value="Unassembled WGS sequence"/>
</dbReference>
<dbReference type="SUPFAM" id="SSF82714">
    <property type="entry name" value="Multidrug efflux transporter AcrB TolC docking domain, DN and DC subdomains"/>
    <property type="match status" value="2"/>
</dbReference>
<dbReference type="InterPro" id="IPR027463">
    <property type="entry name" value="AcrB_DN_DC_subdom"/>
</dbReference>
<comment type="caution">
    <text evidence="2">The sequence shown here is derived from an EMBL/GenBank/DDBJ whole genome shotgun (WGS) entry which is preliminary data.</text>
</comment>
<dbReference type="GO" id="GO:0042910">
    <property type="term" value="F:xenobiotic transmembrane transporter activity"/>
    <property type="evidence" value="ECO:0007669"/>
    <property type="project" value="TreeGrafter"/>
</dbReference>
<feature type="transmembrane region" description="Helical" evidence="1">
    <location>
        <begin position="434"/>
        <end position="453"/>
    </location>
</feature>
<name>F3QUI1_9BACT</name>
<evidence type="ECO:0000313" key="2">
    <source>
        <dbReference type="EMBL" id="EGG53772.1"/>
    </source>
</evidence>
<dbReference type="GO" id="GO:0005886">
    <property type="term" value="C:plasma membrane"/>
    <property type="evidence" value="ECO:0007669"/>
    <property type="project" value="TreeGrafter"/>
</dbReference>
<dbReference type="OrthoDB" id="9798415at2"/>
<keyword evidence="1" id="KW-1133">Transmembrane helix</keyword>
<dbReference type="PANTHER" id="PTHR32063:SF18">
    <property type="entry name" value="CATION EFFLUX SYSTEM PROTEIN"/>
    <property type="match status" value="1"/>
</dbReference>
<protein>
    <submittedName>
        <fullName evidence="2">RND transporter, HAE1/HME family, permease protein</fullName>
    </submittedName>
</protein>
<organism evidence="2 3">
    <name type="scientific">Paraprevotella xylaniphila YIT 11841</name>
    <dbReference type="NCBI Taxonomy" id="762982"/>
    <lineage>
        <taxon>Bacteria</taxon>
        <taxon>Pseudomonadati</taxon>
        <taxon>Bacteroidota</taxon>
        <taxon>Bacteroidia</taxon>
        <taxon>Bacteroidales</taxon>
        <taxon>Prevotellaceae</taxon>
        <taxon>Paraprevotella</taxon>
    </lineage>
</organism>
<keyword evidence="3" id="KW-1185">Reference proteome</keyword>
<dbReference type="Gene3D" id="3.30.70.1430">
    <property type="entry name" value="Multidrug efflux transporter AcrB pore domain"/>
    <property type="match status" value="2"/>
</dbReference>
<dbReference type="STRING" id="762982.HMPREF9442_01852"/>
<keyword evidence="1" id="KW-0472">Membrane</keyword>
<dbReference type="PRINTS" id="PR00702">
    <property type="entry name" value="ACRIFLAVINRP"/>
</dbReference>
<dbReference type="GeneID" id="98396111"/>
<feature type="transmembrane region" description="Helical" evidence="1">
    <location>
        <begin position="334"/>
        <end position="354"/>
    </location>
</feature>
<feature type="transmembrane region" description="Helical" evidence="1">
    <location>
        <begin position="465"/>
        <end position="484"/>
    </location>
</feature>
<sequence>MTDISKWAFKNRNLVYFFIAVLIAGGAWSCYEMSKLEDPEIKVKTAMIVTTYPGASAHQVELEVTDVLEKSIRNMGGIDYIESYSYNDLSLIQVELLTTVKDDDVEQYWDLLRRKVEDVRNTLPAGASAPIVKDDFGNVYGMFYALTGDGLSDRELSDYAELIKRELAVLKGIERVELYGKRPECINISLLQDRMANLGVKPAEVLATLNGQNQTTYTGYYENGDNRIRVTVNNKFQTVEDIGNMLIQGHDDDQLRLRDIARIEKDYESPTRNEMFYDGERAIGILIAASTGSDIVKVGSAVEKKLSQLKDKRLPVGVDYHKVFYQPERVGDSLGTFVINLIESVIIVVFILMLTMGFKSGLIIGISLVVTVFGSFLFLETMDGTMQRVSLAAFVLAMGMLVDNAIVIVDGILVDLKAGKNRMEAMTAIGRQTAMPLLGATLIAIIAFLPIFMSPDTAGVYTRDLFIVLAVSLLLSWVLALTHVPLMAERRLHPEADQNVSGKRVYKGWPYALLRKSLSFGLRHRWSFVLSMVALLGLSAWGYGYMRQGFFPDMVYNQMYMEYKLPEGTNSSRVAHDLEEIEAYLKSRKEITHVTRSVGGTPGRYNLVRSIANPSLSYGELIIDFTSPEELENHMDEIQDYLTAHYPDAYVKMKRYNLMFKKYPIEAQFLGPDPAVLHRLADSARVIMEKSPEIRLITTNWDPQIPVLTVEYDQPAARTLGLSRNDVSMSLLTATSGIPIGSFYQGIHRDNIYLRCLNEKGTPIEDLNNAQVFSSLPSLNGLLNEETMVKLKSGTLSKEELVESLMGSTPLKQISKKVDIRWEDPVIPRYNGQRSQSVQCSPAPGIETEKAWQSIAPLIEQIDLPEGYSLEWQGEKAANNQSMEYLFRNFPFAIILMITILIMLFKDYRKPLIIFCCLPFILVGVVAVMLMTGKTFNFVAIVGTLGLIGMLIKNGIVLMDEITLQLNRGVEPITALIDSAQSRLRPVMMASLTTILGMIPLLTDSMFGSLAASIMGGLLFGTLITLLFIPVLYALFFHIKQTEA</sequence>
<dbReference type="HOGENOM" id="CLU_002755_1_2_10"/>
<dbReference type="Gene3D" id="3.30.70.1440">
    <property type="entry name" value="Multidrug efflux transporter AcrB pore domain"/>
    <property type="match status" value="1"/>
</dbReference>
<evidence type="ECO:0000256" key="1">
    <source>
        <dbReference type="SAM" id="Phobius"/>
    </source>
</evidence>
<feature type="transmembrane region" description="Helical" evidence="1">
    <location>
        <begin position="361"/>
        <end position="379"/>
    </location>
</feature>
<feature type="transmembrane region" description="Helical" evidence="1">
    <location>
        <begin position="885"/>
        <end position="905"/>
    </location>
</feature>